<dbReference type="AlphaFoldDB" id="S6SLK6"/>
<feature type="non-terminal residue" evidence="1">
    <location>
        <position position="40"/>
    </location>
</feature>
<name>S6SLK6_PSESF</name>
<dbReference type="EMBL" id="AOKG01002704">
    <property type="protein sequence ID" value="EPN30050.1"/>
    <property type="molecule type" value="Genomic_DNA"/>
</dbReference>
<proteinExistence type="predicted"/>
<evidence type="ECO:0000313" key="2">
    <source>
        <dbReference type="Proteomes" id="UP000015729"/>
    </source>
</evidence>
<sequence>MRLQEDRATYIEQSIAERRDYLTVMHRRRCNEDRKILAWL</sequence>
<dbReference type="Proteomes" id="UP000015729">
    <property type="component" value="Unassembled WGS sequence"/>
</dbReference>
<protein>
    <submittedName>
        <fullName evidence="1">Uncharacterized protein</fullName>
    </submittedName>
</protein>
<accession>S6SLK6</accession>
<evidence type="ECO:0000313" key="1">
    <source>
        <dbReference type="EMBL" id="EPN30050.1"/>
    </source>
</evidence>
<comment type="caution">
    <text evidence="1">The sequence shown here is derived from an EMBL/GenBank/DDBJ whole genome shotgun (WGS) entry which is preliminary data.</text>
</comment>
<gene>
    <name evidence="1" type="ORF">A244_39278</name>
</gene>
<organism evidence="1 2">
    <name type="scientific">Pseudomonas syringae pv. actinidiae ICMP 18807</name>
    <dbReference type="NCBI Taxonomy" id="1194404"/>
    <lineage>
        <taxon>Bacteria</taxon>
        <taxon>Pseudomonadati</taxon>
        <taxon>Pseudomonadota</taxon>
        <taxon>Gammaproteobacteria</taxon>
        <taxon>Pseudomonadales</taxon>
        <taxon>Pseudomonadaceae</taxon>
        <taxon>Pseudomonas</taxon>
        <taxon>Pseudomonas syringae</taxon>
    </lineage>
</organism>
<reference evidence="1 2" key="1">
    <citation type="journal article" date="2013" name="PLoS Pathog.">
        <title>Genomic analysis of the Kiwifruit pathogen Pseudomonas syringae pv. actinidiae provides insight into the origins of an emergent plant disease.</title>
        <authorList>
            <person name="McCann H.C."/>
            <person name="Rikkerink E.H."/>
            <person name="Bertels F."/>
            <person name="Fiers M."/>
            <person name="Lu A."/>
            <person name="Rees-George J."/>
            <person name="Andersen M.T."/>
            <person name="Gleave A.P."/>
            <person name="Haubold B."/>
            <person name="Wohlers M.W."/>
            <person name="Guttman D.S."/>
            <person name="Wang P.W."/>
            <person name="Straub C."/>
            <person name="Vanneste J.L."/>
            <person name="Rainey P.B."/>
            <person name="Templeton M.D."/>
        </authorList>
    </citation>
    <scope>NUCLEOTIDE SEQUENCE [LARGE SCALE GENOMIC DNA]</scope>
    <source>
        <strain evidence="1 2">ICMP 18807</strain>
    </source>
</reference>